<protein>
    <recommendedName>
        <fullName evidence="4">DUF11 domain-containing protein</fullName>
    </recommendedName>
</protein>
<dbReference type="RefSeq" id="WP_284917299.1">
    <property type="nucleotide sequence ID" value="NZ_CP126980.1"/>
</dbReference>
<dbReference type="Proteomes" id="UP001240150">
    <property type="component" value="Chromosome"/>
</dbReference>
<gene>
    <name evidence="5" type="ORF">ACTOB_008144</name>
</gene>
<accession>A0ABY8WDV9</accession>
<feature type="transmembrane region" description="Helical" evidence="2">
    <location>
        <begin position="461"/>
        <end position="480"/>
    </location>
</feature>
<name>A0ABY8WDV9_9ACTN</name>
<sequence>MRRTVRAVLGLLALAAMTGALPASSAQAAVPPDPIWMYYNLPDQDAATEIRLQDGVGEPQFKMINGGTSDTGEAKNVVMTLDLSGLPSAVKVTGVDDRCTISGATVRCALGDIIAAIQSVEFKPFRLVATGQPVGPLGSIEGRVSCTGCVGDAHRSIPVWVTAPGPDLQLYVDQRGFQNGRSSLIVGARNYGDAPSRFKQVVMRVPAGVAIGDLNPNPACAYDGGTAQGATRLGPFTMTCSVDVTVAPYQSLSLQAAAGSGAPDRFFATFPASTPGPAELKVSVEAVVDGAEARPADNTQTLVLTTPANKLDARLSAKTVRQGDTATVTWTLLNAGPSDTTGHTLTVVAPSGTEVLPTEGCTVSADKKRLTCVVKEPLAAKATATGTVRLHIVGTPGRGGSITVAGTGPSADTTTANNKAAITVPTTSTATTSPTATAAPTATTTPGNDGTSLPITGPGSGLLSAGTLLLLLGTATLFLTRRRSA</sequence>
<dbReference type="Pfam" id="PF01345">
    <property type="entry name" value="DUF11"/>
    <property type="match status" value="1"/>
</dbReference>
<dbReference type="InterPro" id="IPR001434">
    <property type="entry name" value="OmcB-like_DUF11"/>
</dbReference>
<feature type="compositionally biased region" description="Low complexity" evidence="1">
    <location>
        <begin position="426"/>
        <end position="446"/>
    </location>
</feature>
<evidence type="ECO:0000313" key="6">
    <source>
        <dbReference type="Proteomes" id="UP001240150"/>
    </source>
</evidence>
<keyword evidence="2" id="KW-0812">Transmembrane</keyword>
<evidence type="ECO:0000256" key="2">
    <source>
        <dbReference type="SAM" id="Phobius"/>
    </source>
</evidence>
<feature type="signal peptide" evidence="3">
    <location>
        <begin position="1"/>
        <end position="28"/>
    </location>
</feature>
<dbReference type="EMBL" id="CP126980">
    <property type="protein sequence ID" value="WIM95995.1"/>
    <property type="molecule type" value="Genomic_DNA"/>
</dbReference>
<keyword evidence="2" id="KW-1133">Transmembrane helix</keyword>
<evidence type="ECO:0000256" key="3">
    <source>
        <dbReference type="SAM" id="SignalP"/>
    </source>
</evidence>
<proteinExistence type="predicted"/>
<feature type="chain" id="PRO_5047234852" description="DUF11 domain-containing protein" evidence="3">
    <location>
        <begin position="29"/>
        <end position="485"/>
    </location>
</feature>
<feature type="domain" description="DUF11" evidence="4">
    <location>
        <begin position="315"/>
        <end position="424"/>
    </location>
</feature>
<keyword evidence="3" id="KW-0732">Signal</keyword>
<reference evidence="5 6" key="1">
    <citation type="submission" date="2023-06" db="EMBL/GenBank/DDBJ databases">
        <authorList>
            <person name="Yushchuk O."/>
            <person name="Binda E."/>
            <person name="Ruckert-Reed C."/>
            <person name="Fedorenko V."/>
            <person name="Kalinowski J."/>
            <person name="Marinelli F."/>
        </authorList>
    </citation>
    <scope>NUCLEOTIDE SEQUENCE [LARGE SCALE GENOMIC DNA]</scope>
    <source>
        <strain evidence="5 6">NRRL 3884</strain>
    </source>
</reference>
<keyword evidence="6" id="KW-1185">Reference proteome</keyword>
<evidence type="ECO:0000256" key="1">
    <source>
        <dbReference type="SAM" id="MobiDB-lite"/>
    </source>
</evidence>
<keyword evidence="2" id="KW-0472">Membrane</keyword>
<feature type="region of interest" description="Disordered" evidence="1">
    <location>
        <begin position="426"/>
        <end position="452"/>
    </location>
</feature>
<evidence type="ECO:0000313" key="5">
    <source>
        <dbReference type="EMBL" id="WIM95995.1"/>
    </source>
</evidence>
<organism evidence="5 6">
    <name type="scientific">Actinoplanes oblitus</name>
    <dbReference type="NCBI Taxonomy" id="3040509"/>
    <lineage>
        <taxon>Bacteria</taxon>
        <taxon>Bacillati</taxon>
        <taxon>Actinomycetota</taxon>
        <taxon>Actinomycetes</taxon>
        <taxon>Micromonosporales</taxon>
        <taxon>Micromonosporaceae</taxon>
        <taxon>Actinoplanes</taxon>
    </lineage>
</organism>
<evidence type="ECO:0000259" key="4">
    <source>
        <dbReference type="Pfam" id="PF01345"/>
    </source>
</evidence>